<keyword evidence="2" id="KW-1185">Reference proteome</keyword>
<organism evidence="1 2">
    <name type="scientific">Desulfobotulus mexicanus</name>
    <dbReference type="NCBI Taxonomy" id="2586642"/>
    <lineage>
        <taxon>Bacteria</taxon>
        <taxon>Pseudomonadati</taxon>
        <taxon>Thermodesulfobacteriota</taxon>
        <taxon>Desulfobacteria</taxon>
        <taxon>Desulfobacterales</taxon>
        <taxon>Desulfobacteraceae</taxon>
        <taxon>Desulfobotulus</taxon>
    </lineage>
</organism>
<protein>
    <submittedName>
        <fullName evidence="1">Uncharacterized protein</fullName>
    </submittedName>
</protein>
<evidence type="ECO:0000313" key="1">
    <source>
        <dbReference type="EMBL" id="TYT75289.1"/>
    </source>
</evidence>
<name>A0A5Q4VC72_9BACT</name>
<evidence type="ECO:0000313" key="2">
    <source>
        <dbReference type="Proteomes" id="UP000321899"/>
    </source>
</evidence>
<dbReference type="Proteomes" id="UP000321899">
    <property type="component" value="Unassembled WGS sequence"/>
</dbReference>
<accession>A0A5Q4VC72</accession>
<sequence length="62" mass="6802">MIAKSAAEKSLPTLKPLAIKAILSPKKIWLKETKKDVEARILTLLQASEGIDRDGKTKQLSS</sequence>
<proteinExistence type="predicted"/>
<reference evidence="1 2" key="1">
    <citation type="submission" date="2019-06" db="EMBL/GenBank/DDBJ databases">
        <title>Desulfobotulus mexicanus sp. nov., a novel sulfate-reducing bacterium isolated from the sediment of an alkaline crater lake in Mexico.</title>
        <authorList>
            <person name="Hirschler-Rea A."/>
        </authorList>
    </citation>
    <scope>NUCLEOTIDE SEQUENCE [LARGE SCALE GENOMIC DNA]</scope>
    <source>
        <strain evidence="1 2">PAR22N</strain>
    </source>
</reference>
<dbReference type="EMBL" id="VDMB01000005">
    <property type="protein sequence ID" value="TYT75289.1"/>
    <property type="molecule type" value="Genomic_DNA"/>
</dbReference>
<dbReference type="AlphaFoldDB" id="A0A5Q4VC72"/>
<comment type="caution">
    <text evidence="1">The sequence shown here is derived from an EMBL/GenBank/DDBJ whole genome shotgun (WGS) entry which is preliminary data.</text>
</comment>
<gene>
    <name evidence="1" type="ORF">FIM25_06190</name>
</gene>